<organism evidence="1 2">
    <name type="scientific">Phanerochaete sordida</name>
    <dbReference type="NCBI Taxonomy" id="48140"/>
    <lineage>
        <taxon>Eukaryota</taxon>
        <taxon>Fungi</taxon>
        <taxon>Dikarya</taxon>
        <taxon>Basidiomycota</taxon>
        <taxon>Agaricomycotina</taxon>
        <taxon>Agaricomycetes</taxon>
        <taxon>Polyporales</taxon>
        <taxon>Phanerochaetaceae</taxon>
        <taxon>Phanerochaete</taxon>
    </lineage>
</organism>
<dbReference type="Proteomes" id="UP000703269">
    <property type="component" value="Unassembled WGS sequence"/>
</dbReference>
<evidence type="ECO:0008006" key="3">
    <source>
        <dbReference type="Google" id="ProtNLM"/>
    </source>
</evidence>
<evidence type="ECO:0000313" key="2">
    <source>
        <dbReference type="Proteomes" id="UP000703269"/>
    </source>
</evidence>
<proteinExistence type="predicted"/>
<keyword evidence="2" id="KW-1185">Reference proteome</keyword>
<reference evidence="1 2" key="1">
    <citation type="submission" date="2021-08" db="EMBL/GenBank/DDBJ databases">
        <title>Draft Genome Sequence of Phanerochaete sordida strain YK-624.</title>
        <authorList>
            <person name="Mori T."/>
            <person name="Dohra H."/>
            <person name="Suzuki T."/>
            <person name="Kawagishi H."/>
            <person name="Hirai H."/>
        </authorList>
    </citation>
    <scope>NUCLEOTIDE SEQUENCE [LARGE SCALE GENOMIC DNA]</scope>
    <source>
        <strain evidence="1 2">YK-624</strain>
    </source>
</reference>
<sequence>MVKGQIAARNHAKFYLEDGDVILQPYKDQIGGITLFCVHKGVLSFNSPVLRELFAKPPPGPKQPANNDAAIEKPLYHMKDSAQDLSEFLRAVYEPGTLLLPESAPDTPLRLAPIMKLAVKYQVASIQASVTDIMSRAWPQSLSEWLDARAQRKLLEQKYTDAMNTADNYTGMLDGKHLADRLPEPAAALRFAHDCGLHGVLPAAYYALASVPAAKDWDELQRASPDSFDDIHLRAARWSLLRPDEWRRLVRGREHLGRSVALTLEAYGRTDEFEERLGDCCRGEASALATRLRGGVLRNGAFDALLPDPIELTQQLFEAVPSWGLCTSCTDTLQGDLRFAQECLWLEIPRAFTLGQSDAVPETGEGISVAL</sequence>
<dbReference type="EMBL" id="BPQB01000036">
    <property type="protein sequence ID" value="GJE94007.1"/>
    <property type="molecule type" value="Genomic_DNA"/>
</dbReference>
<accession>A0A9P3GFN6</accession>
<protein>
    <recommendedName>
        <fullName evidence="3">BTB domain-containing protein</fullName>
    </recommendedName>
</protein>
<evidence type="ECO:0000313" key="1">
    <source>
        <dbReference type="EMBL" id="GJE94007.1"/>
    </source>
</evidence>
<dbReference type="AlphaFoldDB" id="A0A9P3GFN6"/>
<dbReference type="Gene3D" id="3.30.710.10">
    <property type="entry name" value="Potassium Channel Kv1.1, Chain A"/>
    <property type="match status" value="1"/>
</dbReference>
<comment type="caution">
    <text evidence="1">The sequence shown here is derived from an EMBL/GenBank/DDBJ whole genome shotgun (WGS) entry which is preliminary data.</text>
</comment>
<dbReference type="OrthoDB" id="3268787at2759"/>
<gene>
    <name evidence="1" type="ORF">PsYK624_101750</name>
</gene>
<name>A0A9P3GFN6_9APHY</name>
<dbReference type="InterPro" id="IPR011333">
    <property type="entry name" value="SKP1/BTB/POZ_sf"/>
</dbReference>